<dbReference type="GO" id="GO:0016740">
    <property type="term" value="F:transferase activity"/>
    <property type="evidence" value="ECO:0007669"/>
    <property type="project" value="UniProtKB-KW"/>
</dbReference>
<reference evidence="5" key="2">
    <citation type="submission" date="2022-09" db="EMBL/GenBank/DDBJ databases">
        <title>Biosynthetic gene clusters of Dactylosporangioum fulvum.</title>
        <authorList>
            <person name="Caradec T."/>
        </authorList>
    </citation>
    <scope>NUCLEOTIDE SEQUENCE</scope>
    <source>
        <strain evidence="5">NRRL B-16292</strain>
    </source>
</reference>
<dbReference type="RefSeq" id="WP_259862992.1">
    <property type="nucleotide sequence ID" value="NZ_BAAAST010000026.1"/>
</dbReference>
<dbReference type="InterPro" id="IPR055066">
    <property type="entry name" value="AASDHPPT_N"/>
</dbReference>
<dbReference type="Proteomes" id="UP001059617">
    <property type="component" value="Chromosome"/>
</dbReference>
<dbReference type="Pfam" id="PF01648">
    <property type="entry name" value="ACPS"/>
    <property type="match status" value="1"/>
</dbReference>
<dbReference type="Gene3D" id="3.90.470.20">
    <property type="entry name" value="4'-phosphopantetheinyl transferase domain"/>
    <property type="match status" value="1"/>
</dbReference>
<dbReference type="InterPro" id="IPR008278">
    <property type="entry name" value="4-PPantetheinyl_Trfase_dom"/>
</dbReference>
<proteinExistence type="inferred from homology"/>
<dbReference type="EMBL" id="CP073720">
    <property type="protein sequence ID" value="UWP84973.1"/>
    <property type="molecule type" value="Genomic_DNA"/>
</dbReference>
<feature type="domain" description="4'-phosphopantetheinyl transferase" evidence="3">
    <location>
        <begin position="100"/>
        <end position="163"/>
    </location>
</feature>
<evidence type="ECO:0000313" key="5">
    <source>
        <dbReference type="EMBL" id="UWP84973.1"/>
    </source>
</evidence>
<organism evidence="5 6">
    <name type="scientific">Dactylosporangium fulvum</name>
    <dbReference type="NCBI Taxonomy" id="53359"/>
    <lineage>
        <taxon>Bacteria</taxon>
        <taxon>Bacillati</taxon>
        <taxon>Actinomycetota</taxon>
        <taxon>Actinomycetes</taxon>
        <taxon>Micromonosporales</taxon>
        <taxon>Micromonosporaceae</taxon>
        <taxon>Dactylosporangium</taxon>
    </lineage>
</organism>
<evidence type="ECO:0000256" key="2">
    <source>
        <dbReference type="ARBA" id="ARBA00022679"/>
    </source>
</evidence>
<evidence type="ECO:0000259" key="4">
    <source>
        <dbReference type="Pfam" id="PF22624"/>
    </source>
</evidence>
<dbReference type="InterPro" id="IPR050559">
    <property type="entry name" value="P-Pant_transferase_sf"/>
</dbReference>
<dbReference type="SUPFAM" id="SSF56214">
    <property type="entry name" value="4'-phosphopantetheinyl transferase"/>
    <property type="match status" value="2"/>
</dbReference>
<dbReference type="Pfam" id="PF22624">
    <property type="entry name" value="AASDHPPT_N"/>
    <property type="match status" value="1"/>
</dbReference>
<gene>
    <name evidence="5" type="ORF">Dfulv_12400</name>
</gene>
<keyword evidence="6" id="KW-1185">Reference proteome</keyword>
<feature type="domain" description="4'-phosphopantetheinyl transferase N-terminal" evidence="4">
    <location>
        <begin position="20"/>
        <end position="94"/>
    </location>
</feature>
<dbReference type="PANTHER" id="PTHR12215">
    <property type="entry name" value="PHOSPHOPANTETHEINE TRANSFERASE"/>
    <property type="match status" value="1"/>
</dbReference>
<evidence type="ECO:0000259" key="3">
    <source>
        <dbReference type="Pfam" id="PF01648"/>
    </source>
</evidence>
<sequence length="215" mass="22372">MTVVDVWLVDAAVTAAEPALLDAAERARHAALGHSVDRHRFVVAHAAVRRVVAARLGVPPAEVCWTRGPNGKPLLVGGALEVNLSHSGDLVLIAVAGDRPVGVDVQQVLPGLDVVAMAERFYPPAEAALVASGGPGRFAELWARKEAVVKAAGDRLTRGLSLPVAGPSPWSVAHDDGAYVVADLDAPDGFRAAVALAGAEPFEVRAHDPNVLTHR</sequence>
<accession>A0ABY5W8E7</accession>
<name>A0ABY5W8E7_9ACTN</name>
<comment type="similarity">
    <text evidence="1">Belongs to the P-Pant transferase superfamily. Gsp/Sfp/HetI/AcpT family.</text>
</comment>
<dbReference type="InterPro" id="IPR037143">
    <property type="entry name" value="4-PPantetheinyl_Trfase_dom_sf"/>
</dbReference>
<dbReference type="PANTHER" id="PTHR12215:SF10">
    <property type="entry name" value="L-AMINOADIPATE-SEMIALDEHYDE DEHYDROGENASE-PHOSPHOPANTETHEINYL TRANSFERASE"/>
    <property type="match status" value="1"/>
</dbReference>
<evidence type="ECO:0000313" key="6">
    <source>
        <dbReference type="Proteomes" id="UP001059617"/>
    </source>
</evidence>
<protein>
    <submittedName>
        <fullName evidence="5">4'-phosphopantetheinyl transferase superfamily protein</fullName>
    </submittedName>
</protein>
<evidence type="ECO:0000256" key="1">
    <source>
        <dbReference type="ARBA" id="ARBA00010990"/>
    </source>
</evidence>
<keyword evidence="2 5" id="KW-0808">Transferase</keyword>
<reference evidence="5" key="1">
    <citation type="submission" date="2021-04" db="EMBL/GenBank/DDBJ databases">
        <authorList>
            <person name="Hartkoorn R.C."/>
            <person name="Beaudoing E."/>
            <person name="Hot D."/>
        </authorList>
    </citation>
    <scope>NUCLEOTIDE SEQUENCE</scope>
    <source>
        <strain evidence="5">NRRL B-16292</strain>
    </source>
</reference>